<dbReference type="EMBL" id="GBRH01252408">
    <property type="protein sequence ID" value="JAD45487.1"/>
    <property type="molecule type" value="Transcribed_RNA"/>
</dbReference>
<reference evidence="1" key="2">
    <citation type="journal article" date="2015" name="Data Brief">
        <title>Shoot transcriptome of the giant reed, Arundo donax.</title>
        <authorList>
            <person name="Barrero R.A."/>
            <person name="Guerrero F.D."/>
            <person name="Moolhuijzen P."/>
            <person name="Goolsby J.A."/>
            <person name="Tidwell J."/>
            <person name="Bellgard S.E."/>
            <person name="Bellgard M.I."/>
        </authorList>
    </citation>
    <scope>NUCLEOTIDE SEQUENCE</scope>
    <source>
        <tissue evidence="1">Shoot tissue taken approximately 20 cm above the soil surface</tissue>
    </source>
</reference>
<protein>
    <submittedName>
        <fullName evidence="1">Uncharacterized protein</fullName>
    </submittedName>
</protein>
<accession>A0A0A9AEG3</accession>
<proteinExistence type="predicted"/>
<dbReference type="AlphaFoldDB" id="A0A0A9AEG3"/>
<name>A0A0A9AEG3_ARUDO</name>
<organism evidence="1">
    <name type="scientific">Arundo donax</name>
    <name type="common">Giant reed</name>
    <name type="synonym">Donax arundinaceus</name>
    <dbReference type="NCBI Taxonomy" id="35708"/>
    <lineage>
        <taxon>Eukaryota</taxon>
        <taxon>Viridiplantae</taxon>
        <taxon>Streptophyta</taxon>
        <taxon>Embryophyta</taxon>
        <taxon>Tracheophyta</taxon>
        <taxon>Spermatophyta</taxon>
        <taxon>Magnoliopsida</taxon>
        <taxon>Liliopsida</taxon>
        <taxon>Poales</taxon>
        <taxon>Poaceae</taxon>
        <taxon>PACMAD clade</taxon>
        <taxon>Arundinoideae</taxon>
        <taxon>Arundineae</taxon>
        <taxon>Arundo</taxon>
    </lineage>
</organism>
<evidence type="ECO:0000313" key="1">
    <source>
        <dbReference type="EMBL" id="JAD45487.1"/>
    </source>
</evidence>
<sequence>MVFFFVRLGACVRNPCAHVHMFPVLFFFVSYNQKFPQVRNQLIQQSELGFMLWG</sequence>
<reference evidence="1" key="1">
    <citation type="submission" date="2014-09" db="EMBL/GenBank/DDBJ databases">
        <authorList>
            <person name="Magalhaes I.L.F."/>
            <person name="Oliveira U."/>
            <person name="Santos F.R."/>
            <person name="Vidigal T.H.D.A."/>
            <person name="Brescovit A.D."/>
            <person name="Santos A.J."/>
        </authorList>
    </citation>
    <scope>NUCLEOTIDE SEQUENCE</scope>
    <source>
        <tissue evidence="1">Shoot tissue taken approximately 20 cm above the soil surface</tissue>
    </source>
</reference>